<accession>A0A9N7VCZ0</accession>
<sequence length="122" mass="12897">MGHQLSDSQRRVPPLFLSSLLSLSAVWDTHRFAPGESSGNPRGGEGRGGGQGRGMYLAAGSQGLTLGTQAGELVLTSPRPPSSSNNPVICVYYRRVAEGRDKSSLFQTCSGAHISWGQDPEP</sequence>
<proteinExistence type="predicted"/>
<evidence type="ECO:0000313" key="2">
    <source>
        <dbReference type="EMBL" id="CAB1450081.1"/>
    </source>
</evidence>
<dbReference type="Proteomes" id="UP001153269">
    <property type="component" value="Unassembled WGS sequence"/>
</dbReference>
<dbReference type="AlphaFoldDB" id="A0A9N7VCZ0"/>
<protein>
    <submittedName>
        <fullName evidence="2">Uncharacterized protein</fullName>
    </submittedName>
</protein>
<feature type="region of interest" description="Disordered" evidence="1">
    <location>
        <begin position="31"/>
        <end position="57"/>
    </location>
</feature>
<keyword evidence="3" id="KW-1185">Reference proteome</keyword>
<name>A0A9N7VCZ0_PLEPL</name>
<comment type="caution">
    <text evidence="2">The sequence shown here is derived from an EMBL/GenBank/DDBJ whole genome shotgun (WGS) entry which is preliminary data.</text>
</comment>
<feature type="compositionally biased region" description="Gly residues" evidence="1">
    <location>
        <begin position="41"/>
        <end position="53"/>
    </location>
</feature>
<organism evidence="2 3">
    <name type="scientific">Pleuronectes platessa</name>
    <name type="common">European plaice</name>
    <dbReference type="NCBI Taxonomy" id="8262"/>
    <lineage>
        <taxon>Eukaryota</taxon>
        <taxon>Metazoa</taxon>
        <taxon>Chordata</taxon>
        <taxon>Craniata</taxon>
        <taxon>Vertebrata</taxon>
        <taxon>Euteleostomi</taxon>
        <taxon>Actinopterygii</taxon>
        <taxon>Neopterygii</taxon>
        <taxon>Teleostei</taxon>
        <taxon>Neoteleostei</taxon>
        <taxon>Acanthomorphata</taxon>
        <taxon>Carangaria</taxon>
        <taxon>Pleuronectiformes</taxon>
        <taxon>Pleuronectoidei</taxon>
        <taxon>Pleuronectidae</taxon>
        <taxon>Pleuronectes</taxon>
    </lineage>
</organism>
<reference evidence="2" key="1">
    <citation type="submission" date="2020-03" db="EMBL/GenBank/DDBJ databases">
        <authorList>
            <person name="Weist P."/>
        </authorList>
    </citation>
    <scope>NUCLEOTIDE SEQUENCE</scope>
</reference>
<evidence type="ECO:0000313" key="3">
    <source>
        <dbReference type="Proteomes" id="UP001153269"/>
    </source>
</evidence>
<dbReference type="EMBL" id="CADEAL010004040">
    <property type="protein sequence ID" value="CAB1450081.1"/>
    <property type="molecule type" value="Genomic_DNA"/>
</dbReference>
<evidence type="ECO:0000256" key="1">
    <source>
        <dbReference type="SAM" id="MobiDB-lite"/>
    </source>
</evidence>
<gene>
    <name evidence="2" type="ORF">PLEPLA_LOCUS37770</name>
</gene>